<dbReference type="Gene3D" id="1.20.870.10">
    <property type="entry name" value="Son of sevenless (SoS) protein Chain: S domain 1"/>
    <property type="match status" value="1"/>
</dbReference>
<keyword evidence="7" id="KW-1185">Reference proteome</keyword>
<dbReference type="GO" id="GO:0005085">
    <property type="term" value="F:guanyl-nucleotide exchange factor activity"/>
    <property type="evidence" value="ECO:0007669"/>
    <property type="project" value="UniProtKB-KW"/>
</dbReference>
<feature type="compositionally biased region" description="Low complexity" evidence="3">
    <location>
        <begin position="753"/>
        <end position="774"/>
    </location>
</feature>
<dbReference type="STRING" id="691883.A0A058ZGL7"/>
<dbReference type="OrthoDB" id="546434at2759"/>
<feature type="compositionally biased region" description="Pro residues" evidence="3">
    <location>
        <begin position="674"/>
        <end position="684"/>
    </location>
</feature>
<dbReference type="GO" id="GO:0007265">
    <property type="term" value="P:Ras protein signal transduction"/>
    <property type="evidence" value="ECO:0007669"/>
    <property type="project" value="TreeGrafter"/>
</dbReference>
<dbReference type="InterPro" id="IPR023578">
    <property type="entry name" value="Ras_GEF_dom_sf"/>
</dbReference>
<dbReference type="Pfam" id="PF00617">
    <property type="entry name" value="RasGEF"/>
    <property type="match status" value="1"/>
</dbReference>
<dbReference type="EMBL" id="KB932201">
    <property type="protein sequence ID" value="KCV73111.1"/>
    <property type="molecule type" value="Genomic_DNA"/>
</dbReference>
<dbReference type="InterPro" id="IPR008937">
    <property type="entry name" value="Ras-like_GEF"/>
</dbReference>
<sequence>MSTPSPGAERPRTLYDTAFEAVSMVTRTLSMFLPSFVVDTFIPPASATTAVSSTDDHFHDASEGSSIPRRPRRQTPSHSLTSLLRTRLSTALGPMLKAARRSKVMSRILPPQMRRMYLEPFPEFATLPRPSRHDFEQAADPDEAFSEALAKSYPFMARDDPNSNLVLIARPNRLEQWIQRGITFDVPIVKAASFYKLVERVTYPNYPDPELVEAFLLTYRSIVTPAELMEALIWRYHVPEADPAFNPKDGYAAEDSNEELNLDEIGLDIDLSQLDVFLASELAEEDLRVIGGDGVQAFDSTADLVFSSLGVPAAGSQAPALPPRAIAIQVRVLNLMRAWVRGYWSDFVAGEDAGTRLQERLTVFLREKVIALDGRYTRLAVNLLKRIDQQRQAYERCTVPLLLQQEMPFHDRDEWDDETRQPPAGATEAELDLWALNPVMTMNERLFGAPLNVTPAQVAVQLTLLEAELFRRIAPHELLGRVWKRAAPTAGDSLHLDAMIAHFNRVSEWASLCILAPTDSAGRAAMIKFFIKVAQAYRRLNNFNGVMCILGAMESAPVYRLKAWSLLSAKRTKAVAEIRDLMTYTNSFRNYRNALRTCNPPCIPYLGLYLTDLTFMCDGNPDTVTRKSRSVSSSQRGFSTEAPSTPVRAGGPGSPGPSAMLASPGTGAFDAPASPSPMVPPRTPPRSATTSTGIGAGRPMPALPFSPAGSDGSPSGPMTPSQVRQASAAAAAAAAARPSAAGELASPTPSLVGASTPARGAASAAGEETAPETPAAEEFIEHELINFEKRRLVARTISEIRQYQNSCQYVSSTPAALQAAVNKRQSLASSGDQVPDADQLDMLPSTFLQQALIRVLERAHRLDEDRVFRISLLREPRQSSRK</sequence>
<evidence type="ECO:0000259" key="4">
    <source>
        <dbReference type="PROSITE" id="PS50009"/>
    </source>
</evidence>
<dbReference type="Gene3D" id="1.10.840.10">
    <property type="entry name" value="Ras guanine-nucleotide exchange factors catalytic domain"/>
    <property type="match status" value="2"/>
</dbReference>
<dbReference type="InterPro" id="IPR000651">
    <property type="entry name" value="Ras-like_Gua-exchang_fac_N"/>
</dbReference>
<dbReference type="AlphaFoldDB" id="A0A058ZGL7"/>
<feature type="domain" description="N-terminal Ras-GEF" evidence="5">
    <location>
        <begin position="185"/>
        <end position="388"/>
    </location>
</feature>
<evidence type="ECO:0000256" key="1">
    <source>
        <dbReference type="ARBA" id="ARBA00022658"/>
    </source>
</evidence>
<name>A0A058ZGL7_FONAL</name>
<dbReference type="PANTHER" id="PTHR23113:SF368">
    <property type="entry name" value="CELL DIVISION CONTROL PROTEIN 25"/>
    <property type="match status" value="1"/>
</dbReference>
<feature type="compositionally biased region" description="Low complexity" evidence="3">
    <location>
        <begin position="705"/>
        <end position="716"/>
    </location>
</feature>
<dbReference type="PANTHER" id="PTHR23113">
    <property type="entry name" value="GUANINE NUCLEOTIDE EXCHANGE FACTOR"/>
    <property type="match status" value="1"/>
</dbReference>
<dbReference type="RefSeq" id="XP_009492812.1">
    <property type="nucleotide sequence ID" value="XM_009494537.1"/>
</dbReference>
<feature type="region of interest" description="Disordered" evidence="3">
    <location>
        <begin position="49"/>
        <end position="79"/>
    </location>
</feature>
<feature type="region of interest" description="Disordered" evidence="3">
    <location>
        <begin position="624"/>
        <end position="774"/>
    </location>
</feature>
<reference evidence="6" key="1">
    <citation type="submission" date="2013-04" db="EMBL/GenBank/DDBJ databases">
        <title>The Genome Sequence of Fonticula alba ATCC 38817.</title>
        <authorList>
            <consortium name="The Broad Institute Genomics Platform"/>
            <person name="Russ C."/>
            <person name="Cuomo C."/>
            <person name="Burger G."/>
            <person name="Gray M.W."/>
            <person name="Holland P.W.H."/>
            <person name="King N."/>
            <person name="Lang F.B.F."/>
            <person name="Roger A.J."/>
            <person name="Ruiz-Trillo I."/>
            <person name="Brown M."/>
            <person name="Walker B."/>
            <person name="Young S."/>
            <person name="Zeng Q."/>
            <person name="Gargeya S."/>
            <person name="Fitzgerald M."/>
            <person name="Haas B."/>
            <person name="Abouelleil A."/>
            <person name="Allen A.W."/>
            <person name="Alvarado L."/>
            <person name="Arachchi H.M."/>
            <person name="Berlin A.M."/>
            <person name="Chapman S.B."/>
            <person name="Gainer-Dewar J."/>
            <person name="Goldberg J."/>
            <person name="Griggs A."/>
            <person name="Gujja S."/>
            <person name="Hansen M."/>
            <person name="Howarth C."/>
            <person name="Imamovic A."/>
            <person name="Ireland A."/>
            <person name="Larimer J."/>
            <person name="McCowan C."/>
            <person name="Murphy C."/>
            <person name="Pearson M."/>
            <person name="Poon T.W."/>
            <person name="Priest M."/>
            <person name="Roberts A."/>
            <person name="Saif S."/>
            <person name="Shea T."/>
            <person name="Sisk P."/>
            <person name="Sykes S."/>
            <person name="Wortman J."/>
            <person name="Nusbaum C."/>
            <person name="Birren B."/>
        </authorList>
    </citation>
    <scope>NUCLEOTIDE SEQUENCE [LARGE SCALE GENOMIC DNA]</scope>
    <source>
        <strain evidence="6">ATCC 38817</strain>
    </source>
</reference>
<organism evidence="6">
    <name type="scientific">Fonticula alba</name>
    <name type="common">Slime mold</name>
    <dbReference type="NCBI Taxonomy" id="691883"/>
    <lineage>
        <taxon>Eukaryota</taxon>
        <taxon>Rotosphaerida</taxon>
        <taxon>Fonticulaceae</taxon>
        <taxon>Fonticula</taxon>
    </lineage>
</organism>
<dbReference type="GeneID" id="20525380"/>
<dbReference type="CDD" id="cd00155">
    <property type="entry name" value="RasGEF"/>
    <property type="match status" value="1"/>
</dbReference>
<feature type="compositionally biased region" description="Low complexity" evidence="3">
    <location>
        <begin position="656"/>
        <end position="665"/>
    </location>
</feature>
<evidence type="ECO:0000259" key="5">
    <source>
        <dbReference type="PROSITE" id="PS50212"/>
    </source>
</evidence>
<dbReference type="SMART" id="SM00147">
    <property type="entry name" value="RasGEF"/>
    <property type="match status" value="1"/>
</dbReference>
<dbReference type="PROSITE" id="PS50212">
    <property type="entry name" value="RASGEF_NTER"/>
    <property type="match status" value="1"/>
</dbReference>
<dbReference type="GO" id="GO:0005886">
    <property type="term" value="C:plasma membrane"/>
    <property type="evidence" value="ECO:0007669"/>
    <property type="project" value="TreeGrafter"/>
</dbReference>
<proteinExistence type="predicted"/>
<dbReference type="InterPro" id="IPR001895">
    <property type="entry name" value="RASGEF_cat_dom"/>
</dbReference>
<dbReference type="PROSITE" id="PS50009">
    <property type="entry name" value="RASGEF_CAT"/>
    <property type="match status" value="1"/>
</dbReference>
<evidence type="ECO:0000256" key="3">
    <source>
        <dbReference type="SAM" id="MobiDB-lite"/>
    </source>
</evidence>
<feature type="domain" description="Ras-GEF" evidence="4">
    <location>
        <begin position="454"/>
        <end position="682"/>
    </location>
</feature>
<dbReference type="Proteomes" id="UP000030693">
    <property type="component" value="Unassembled WGS sequence"/>
</dbReference>
<dbReference type="eggNOG" id="KOG3417">
    <property type="taxonomic scope" value="Eukaryota"/>
</dbReference>
<gene>
    <name evidence="6" type="ORF">H696_00655</name>
</gene>
<accession>A0A058ZGL7</accession>
<feature type="compositionally biased region" description="Low complexity" evidence="3">
    <location>
        <begin position="726"/>
        <end position="741"/>
    </location>
</feature>
<keyword evidence="1 2" id="KW-0344">Guanine-nucleotide releasing factor</keyword>
<evidence type="ECO:0008006" key="8">
    <source>
        <dbReference type="Google" id="ProtNLM"/>
    </source>
</evidence>
<dbReference type="SUPFAM" id="SSF48366">
    <property type="entry name" value="Ras GEF"/>
    <property type="match status" value="2"/>
</dbReference>
<dbReference type="CDD" id="cd06224">
    <property type="entry name" value="REM"/>
    <property type="match status" value="1"/>
</dbReference>
<dbReference type="Pfam" id="PF00618">
    <property type="entry name" value="RasGEF_N"/>
    <property type="match status" value="1"/>
</dbReference>
<evidence type="ECO:0000256" key="2">
    <source>
        <dbReference type="PROSITE-ProRule" id="PRU00168"/>
    </source>
</evidence>
<protein>
    <recommendedName>
        <fullName evidence="8">Ras-GEF domain-containing protein</fullName>
    </recommendedName>
</protein>
<evidence type="ECO:0000313" key="6">
    <source>
        <dbReference type="EMBL" id="KCV73111.1"/>
    </source>
</evidence>
<dbReference type="InterPro" id="IPR036964">
    <property type="entry name" value="RASGEF_cat_dom_sf"/>
</dbReference>
<evidence type="ECO:0000313" key="7">
    <source>
        <dbReference type="Proteomes" id="UP000030693"/>
    </source>
</evidence>